<dbReference type="AlphaFoldDB" id="A0A9W4JUG2"/>
<protein>
    <submittedName>
        <fullName evidence="2">Uncharacterized protein</fullName>
    </submittedName>
</protein>
<comment type="caution">
    <text evidence="2">The sequence shown here is derived from an EMBL/GenBank/DDBJ whole genome shotgun (WGS) entry which is preliminary data.</text>
</comment>
<gene>
    <name evidence="2" type="ORF">PSALAMII_LOCUS8877</name>
</gene>
<proteinExistence type="predicted"/>
<evidence type="ECO:0000256" key="1">
    <source>
        <dbReference type="SAM" id="MobiDB-lite"/>
    </source>
</evidence>
<dbReference type="EMBL" id="CAJVPG010000428">
    <property type="protein sequence ID" value="CAG8411568.1"/>
    <property type="molecule type" value="Genomic_DNA"/>
</dbReference>
<reference evidence="2" key="1">
    <citation type="submission" date="2021-07" db="EMBL/GenBank/DDBJ databases">
        <authorList>
            <person name="Branca A.L. A."/>
        </authorList>
    </citation>
    <scope>NUCLEOTIDE SEQUENCE</scope>
</reference>
<feature type="region of interest" description="Disordered" evidence="1">
    <location>
        <begin position="108"/>
        <end position="172"/>
    </location>
</feature>
<sequence length="323" mass="36345">MSENQMDMDRINWSSPERQKSATPPAPQGSTRYRKCLGGQIPGSRAWNGNPHRKERARRWPLHDTVMKDQEQAMEQIDWDDTLPPQSPAPPPSETALVAQTQALQLGAETPAEKMGTSEPSRKEEETPASEKKENPKPQKGKKSVRADEGKSSRGGIKKSSNRGNRTSRGGNCLLELSSQTLYSTSQFPFEIVLNGSMPAMCSRVTPLDTCGALHRPRPADWVDEDTVFWDGIRTVARLEARQRVEQAAAARRDGGGRRGGQNQRRRQQHNRRGRKYNFLFPIPCHIKSYVRLVLSYDYCCLFLCQNDEADTDMDYLGGQEDA</sequence>
<evidence type="ECO:0000313" key="3">
    <source>
        <dbReference type="Proteomes" id="UP001152649"/>
    </source>
</evidence>
<organism evidence="2 3">
    <name type="scientific">Penicillium salamii</name>
    <dbReference type="NCBI Taxonomy" id="1612424"/>
    <lineage>
        <taxon>Eukaryota</taxon>
        <taxon>Fungi</taxon>
        <taxon>Dikarya</taxon>
        <taxon>Ascomycota</taxon>
        <taxon>Pezizomycotina</taxon>
        <taxon>Eurotiomycetes</taxon>
        <taxon>Eurotiomycetidae</taxon>
        <taxon>Eurotiales</taxon>
        <taxon>Aspergillaceae</taxon>
        <taxon>Penicillium</taxon>
    </lineage>
</organism>
<dbReference type="Proteomes" id="UP001152649">
    <property type="component" value="Unassembled WGS sequence"/>
</dbReference>
<feature type="compositionally biased region" description="Basic and acidic residues" evidence="1">
    <location>
        <begin position="120"/>
        <end position="137"/>
    </location>
</feature>
<feature type="region of interest" description="Disordered" evidence="1">
    <location>
        <begin position="247"/>
        <end position="271"/>
    </location>
</feature>
<feature type="region of interest" description="Disordered" evidence="1">
    <location>
        <begin position="1"/>
        <end position="95"/>
    </location>
</feature>
<accession>A0A9W4JUG2</accession>
<keyword evidence="3" id="KW-1185">Reference proteome</keyword>
<name>A0A9W4JUG2_9EURO</name>
<feature type="compositionally biased region" description="Basic and acidic residues" evidence="1">
    <location>
        <begin position="247"/>
        <end position="257"/>
    </location>
</feature>
<evidence type="ECO:0000313" key="2">
    <source>
        <dbReference type="EMBL" id="CAG8411568.1"/>
    </source>
</evidence>
<feature type="compositionally biased region" description="Basic residues" evidence="1">
    <location>
        <begin position="51"/>
        <end position="60"/>
    </location>
</feature>
<feature type="compositionally biased region" description="Basic and acidic residues" evidence="1">
    <location>
        <begin position="61"/>
        <end position="71"/>
    </location>
</feature>